<organism evidence="3 4">
    <name type="scientific">Aeromonas caviae</name>
    <name type="common">Aeromonas punctata</name>
    <dbReference type="NCBI Taxonomy" id="648"/>
    <lineage>
        <taxon>Bacteria</taxon>
        <taxon>Pseudomonadati</taxon>
        <taxon>Pseudomonadota</taxon>
        <taxon>Gammaproteobacteria</taxon>
        <taxon>Aeromonadales</taxon>
        <taxon>Aeromonadaceae</taxon>
        <taxon>Aeromonas</taxon>
    </lineage>
</organism>
<dbReference type="InterPro" id="IPR018712">
    <property type="entry name" value="Tle1-like_cat"/>
</dbReference>
<evidence type="ECO:0000256" key="1">
    <source>
        <dbReference type="SAM" id="MobiDB-lite"/>
    </source>
</evidence>
<evidence type="ECO:0000313" key="3">
    <source>
        <dbReference type="EMBL" id="QLI60456.1"/>
    </source>
</evidence>
<feature type="region of interest" description="Disordered" evidence="1">
    <location>
        <begin position="51"/>
        <end position="79"/>
    </location>
</feature>
<dbReference type="Proteomes" id="UP000266778">
    <property type="component" value="Plasmid pAeca1-b"/>
</dbReference>
<feature type="compositionally biased region" description="Pro residues" evidence="1">
    <location>
        <begin position="70"/>
        <end position="79"/>
    </location>
</feature>
<evidence type="ECO:0000313" key="4">
    <source>
        <dbReference type="Proteomes" id="UP000266778"/>
    </source>
</evidence>
<gene>
    <name evidence="3" type="ORF">C1C91_22745</name>
</gene>
<geneLocation type="plasmid" evidence="4">
    <name>paeca1-b</name>
</geneLocation>
<reference evidence="3 4" key="1">
    <citation type="submission" date="2019-04" db="EMBL/GenBank/DDBJ databases">
        <title>Novel transposon Tn6433 variants accelerate the dissemination of tet(E) in Aeromonas under oxytetracycline stresses.</title>
        <authorList>
            <person name="Shi Y."/>
            <person name="Tian Z."/>
            <person name="Zhang Y."/>
            <person name="Zhang H."/>
            <person name="Yang M."/>
        </authorList>
    </citation>
    <scope>NUCLEOTIDE SEQUENCE [LARGE SCALE GENOMIC DNA]</scope>
    <source>
        <strain evidence="3 4">T25-39</strain>
        <plasmid evidence="4">paeca1-b</plasmid>
    </source>
</reference>
<proteinExistence type="predicted"/>
<dbReference type="AlphaFoldDB" id="A0A7D5YQZ1"/>
<keyword evidence="3" id="KW-0614">Plasmid</keyword>
<protein>
    <submittedName>
        <fullName evidence="3">DUF2235 domain-containing protein</fullName>
    </submittedName>
</protein>
<dbReference type="Pfam" id="PF09994">
    <property type="entry name" value="T6SS_Tle1-like_cat"/>
    <property type="match status" value="1"/>
</dbReference>
<feature type="domain" description="T6SS Phospholipase effector Tle1-like catalytic" evidence="2">
    <location>
        <begin position="235"/>
        <end position="322"/>
    </location>
</feature>
<sequence>MLTPGACKVGQGPIVAVGPRSIIGPGGPVALQGDYVACGCPPMSNTIQPAQGTTVGDNKGPRAKAASVPAEPPAPPTPACSPATPLVTLVDPAEHRIGIFFDGTQNNRNNSELREQCEKASDVVCRSIEKLIGAGTSYDNGPTNVARLYGAYTGPAIYIEGIGTQPGQADDSKGLALGIGATGVIMKAQKGLDQLAGKVQSLPPGPVVIDVFGFSRGAAVARHFTNKLLGLDLGRPVRVGFVGLFDTVAAIGSFSDGLDTTDADNLGVYLYLAPGCADQVVQLTAHHEYRVNFALNSVSSTHREIPLYGAHSDIGGGYLAGEERIPVARPLETTIMQGDQATLKVFKQEAAKRYYEAQDTYKAYLADPSQLKDELHEYFVPTPAGGRNGYIANTVMTRHVKPELQLLAGHLMQQLAAEAGAPLEAISDPIPGELEPVFTAYQAAATSGGLPVLTPEQEHLVMSQYAHCSDSWVTSAGIFVNAPAPSRRRRVYQQQQGK</sequence>
<dbReference type="PANTHER" id="PTHR33840:SF1">
    <property type="entry name" value="TLE1 PHOSPHOLIPASE DOMAIN-CONTAINING PROTEIN"/>
    <property type="match status" value="1"/>
</dbReference>
<accession>A0A7D5YQZ1</accession>
<dbReference type="PANTHER" id="PTHR33840">
    <property type="match status" value="1"/>
</dbReference>
<evidence type="ECO:0000259" key="2">
    <source>
        <dbReference type="Pfam" id="PF09994"/>
    </source>
</evidence>
<name>A0A7D5YQZ1_AERCA</name>
<dbReference type="EMBL" id="CP039627">
    <property type="protein sequence ID" value="QLI60456.1"/>
    <property type="molecule type" value="Genomic_DNA"/>
</dbReference>